<sequence length="156" mass="17809">MSSLPLLIQPIEESIKEIKVNTNGISINGQKIHSIRFADDIALMAESTVDLKLMLHCLDTTLTKFSLKINRKKTKVLVLSKSDQQNATIIIISNESIEQVKKCCYLGSLITEDNRSTKEIKRRIASAIQAYEKKRFLLTYENLSIQTRKCFIKSYI</sequence>
<protein>
    <recommendedName>
        <fullName evidence="1">Reverse transcriptase domain-containing protein</fullName>
    </recommendedName>
</protein>
<dbReference type="OrthoDB" id="6625104at2759"/>
<dbReference type="PANTHER" id="PTHR47027:SF8">
    <property type="entry name" value="RIBONUCLEASE H"/>
    <property type="match status" value="1"/>
</dbReference>
<proteinExistence type="predicted"/>
<accession>A0A2S2R187</accession>
<dbReference type="Pfam" id="PF00078">
    <property type="entry name" value="RVT_1"/>
    <property type="match status" value="1"/>
</dbReference>
<dbReference type="PANTHER" id="PTHR47027">
    <property type="entry name" value="REVERSE TRANSCRIPTASE DOMAIN-CONTAINING PROTEIN"/>
    <property type="match status" value="1"/>
</dbReference>
<dbReference type="AlphaFoldDB" id="A0A2S2R187"/>
<dbReference type="EMBL" id="GGMS01014565">
    <property type="protein sequence ID" value="MBY83768.1"/>
    <property type="molecule type" value="Transcribed_RNA"/>
</dbReference>
<name>A0A2S2R187_9HEMI</name>
<gene>
    <name evidence="2" type="ORF">g.139365</name>
</gene>
<dbReference type="InterPro" id="IPR000477">
    <property type="entry name" value="RT_dom"/>
</dbReference>
<reference evidence="2" key="1">
    <citation type="submission" date="2018-04" db="EMBL/GenBank/DDBJ databases">
        <title>Transcriptome assembly of Sipha flava.</title>
        <authorList>
            <person name="Scully E.D."/>
            <person name="Geib S.M."/>
            <person name="Palmer N.A."/>
            <person name="Koch K."/>
            <person name="Bradshaw J."/>
            <person name="Heng-Moss T."/>
            <person name="Sarath G."/>
        </authorList>
    </citation>
    <scope>NUCLEOTIDE SEQUENCE</scope>
</reference>
<dbReference type="PROSITE" id="PS50878">
    <property type="entry name" value="RT_POL"/>
    <property type="match status" value="1"/>
</dbReference>
<feature type="domain" description="Reverse transcriptase" evidence="1">
    <location>
        <begin position="1"/>
        <end position="110"/>
    </location>
</feature>
<evidence type="ECO:0000313" key="2">
    <source>
        <dbReference type="EMBL" id="MBY83768.1"/>
    </source>
</evidence>
<evidence type="ECO:0000259" key="1">
    <source>
        <dbReference type="PROSITE" id="PS50878"/>
    </source>
</evidence>
<organism evidence="2">
    <name type="scientific">Sipha flava</name>
    <name type="common">yellow sugarcane aphid</name>
    <dbReference type="NCBI Taxonomy" id="143950"/>
    <lineage>
        <taxon>Eukaryota</taxon>
        <taxon>Metazoa</taxon>
        <taxon>Ecdysozoa</taxon>
        <taxon>Arthropoda</taxon>
        <taxon>Hexapoda</taxon>
        <taxon>Insecta</taxon>
        <taxon>Pterygota</taxon>
        <taxon>Neoptera</taxon>
        <taxon>Paraneoptera</taxon>
        <taxon>Hemiptera</taxon>
        <taxon>Sternorrhyncha</taxon>
        <taxon>Aphidomorpha</taxon>
        <taxon>Aphidoidea</taxon>
        <taxon>Aphididae</taxon>
        <taxon>Sipha</taxon>
    </lineage>
</organism>